<accession>A0ABQ9IE96</accession>
<comment type="caution">
    <text evidence="2">The sequence shown here is derived from an EMBL/GenBank/DDBJ whole genome shotgun (WGS) entry which is preliminary data.</text>
</comment>
<evidence type="ECO:0000313" key="3">
    <source>
        <dbReference type="Proteomes" id="UP001159363"/>
    </source>
</evidence>
<evidence type="ECO:0000256" key="1">
    <source>
        <dbReference type="SAM" id="MobiDB-lite"/>
    </source>
</evidence>
<organism evidence="2 3">
    <name type="scientific">Dryococelus australis</name>
    <dbReference type="NCBI Taxonomy" id="614101"/>
    <lineage>
        <taxon>Eukaryota</taxon>
        <taxon>Metazoa</taxon>
        <taxon>Ecdysozoa</taxon>
        <taxon>Arthropoda</taxon>
        <taxon>Hexapoda</taxon>
        <taxon>Insecta</taxon>
        <taxon>Pterygota</taxon>
        <taxon>Neoptera</taxon>
        <taxon>Polyneoptera</taxon>
        <taxon>Phasmatodea</taxon>
        <taxon>Verophasmatodea</taxon>
        <taxon>Anareolatae</taxon>
        <taxon>Phasmatidae</taxon>
        <taxon>Eurycanthinae</taxon>
        <taxon>Dryococelus</taxon>
    </lineage>
</organism>
<keyword evidence="3" id="KW-1185">Reference proteome</keyword>
<name>A0ABQ9IE96_9NEOP</name>
<protein>
    <submittedName>
        <fullName evidence="2">Uncharacterized protein</fullName>
    </submittedName>
</protein>
<proteinExistence type="predicted"/>
<feature type="region of interest" description="Disordered" evidence="1">
    <location>
        <begin position="116"/>
        <end position="171"/>
    </location>
</feature>
<feature type="compositionally biased region" description="Basic and acidic residues" evidence="1">
    <location>
        <begin position="149"/>
        <end position="161"/>
    </location>
</feature>
<evidence type="ECO:0000313" key="2">
    <source>
        <dbReference type="EMBL" id="KAJ8894990.1"/>
    </source>
</evidence>
<feature type="compositionally biased region" description="Basic and acidic residues" evidence="1">
    <location>
        <begin position="116"/>
        <end position="126"/>
    </location>
</feature>
<reference evidence="2 3" key="1">
    <citation type="submission" date="2023-02" db="EMBL/GenBank/DDBJ databases">
        <title>LHISI_Scaffold_Assembly.</title>
        <authorList>
            <person name="Stuart O.P."/>
            <person name="Cleave R."/>
            <person name="Magrath M.J.L."/>
            <person name="Mikheyev A.S."/>
        </authorList>
    </citation>
    <scope>NUCLEOTIDE SEQUENCE [LARGE SCALE GENOMIC DNA]</scope>
    <source>
        <strain evidence="2">Daus_M_001</strain>
        <tissue evidence="2">Leg muscle</tissue>
    </source>
</reference>
<dbReference type="Proteomes" id="UP001159363">
    <property type="component" value="Chromosome 1"/>
</dbReference>
<feature type="region of interest" description="Disordered" evidence="1">
    <location>
        <begin position="690"/>
        <end position="731"/>
    </location>
</feature>
<feature type="compositionally biased region" description="Basic residues" evidence="1">
    <location>
        <begin position="139"/>
        <end position="148"/>
    </location>
</feature>
<sequence length="773" mass="86605">MPLVGGFSRGSAVSSRLFIQALLRTSINLIGLSRPRSATAKEHTRKELQLDIETAEGIQRAGLARELRSVFSNYISRRWLVISDRDFEPPISAVRNSNGAAVFCVDLRSDLSDRVSNHDGANRALREPVGSGGAEAARRRGAKAGRRSTKGDIRAEPRGAETPRPCHLPPRLADLKRRPLLRWRPRHPHPPSQDVENLCEHLSFSYECRPPLVGRRQEERNNKIKHATLHPGDIRLLREPSQNTVLSFIPSPQRLDYLARGCTWGEKTFDRADKVSRYQLLELHFTADSVVFADTEYFMLCCREFVFVVLHRDDSLENYSHRRLTNNSHPTVFEEEEIWTALNIEVLRADWGDWDPRENPPTNGIVRHDSHMRKSGVTRPGIELGSPWWEASRLTAQPPCSPSLHTLLEFNDSQTGHKFDFQYIAERNATRAKYVLVLRLEVLRLVGEFMVSEVLSRTGVEQAILKQADSKTIGDRFPAAAGGGYTSEALCTCSTLVGTILCHNQWLQSLACCELPLYLGRTPNTEDQGRLGGKEDKYTETNWRGGSFDVRLPAFSDWLREALGTGLVSDWLLTVCERMTPRDNFFPLPCPQQGYVGHTRSSINQAAGTNRRNPPRNDAGSATSWPQSRYYTISDSVEACASSAIAAIARAREAPAMAFPALHGQISYQLGDNLILSRRSGTPFAAKWIKKIPPPPHHPRRNKEPRVGGGEGGDVVNPPDEHDSGHGNTRLPVDQYTCKMVAPANLQQTSRFARWQHLLTHSRPVDLQDGSTC</sequence>
<dbReference type="EMBL" id="JARBHB010000001">
    <property type="protein sequence ID" value="KAJ8894990.1"/>
    <property type="molecule type" value="Genomic_DNA"/>
</dbReference>
<gene>
    <name evidence="2" type="ORF">PR048_000298</name>
</gene>
<feature type="region of interest" description="Disordered" evidence="1">
    <location>
        <begin position="605"/>
        <end position="625"/>
    </location>
</feature>